<proteinExistence type="predicted"/>
<comment type="caution">
    <text evidence="1">The sequence shown here is derived from an EMBL/GenBank/DDBJ whole genome shotgun (WGS) entry which is preliminary data.</text>
</comment>
<evidence type="ECO:0000313" key="1">
    <source>
        <dbReference type="EMBL" id="MPN64042.1"/>
    </source>
</evidence>
<organism evidence="1">
    <name type="scientific">bioreactor metagenome</name>
    <dbReference type="NCBI Taxonomy" id="1076179"/>
    <lineage>
        <taxon>unclassified sequences</taxon>
        <taxon>metagenomes</taxon>
        <taxon>ecological metagenomes</taxon>
    </lineage>
</organism>
<protein>
    <submittedName>
        <fullName evidence="1">Uncharacterized protein</fullName>
    </submittedName>
</protein>
<name>A0A645JLA0_9ZZZZ</name>
<reference evidence="1" key="1">
    <citation type="submission" date="2019-08" db="EMBL/GenBank/DDBJ databases">
        <authorList>
            <person name="Kucharzyk K."/>
            <person name="Murdoch R.W."/>
            <person name="Higgins S."/>
            <person name="Loffler F."/>
        </authorList>
    </citation>
    <scope>NUCLEOTIDE SEQUENCE</scope>
</reference>
<sequence>MQNHKNIIFCAMPVHLANFDPVWLTSQIILIRVIIRDIVIDLTACYFFIIASCGV</sequence>
<dbReference type="EMBL" id="VSSQ01144382">
    <property type="protein sequence ID" value="MPN64042.1"/>
    <property type="molecule type" value="Genomic_DNA"/>
</dbReference>
<gene>
    <name evidence="1" type="ORF">SDC9_211813</name>
</gene>
<dbReference type="AlphaFoldDB" id="A0A645JLA0"/>
<accession>A0A645JLA0</accession>